<protein>
    <recommendedName>
        <fullName evidence="4">DUF1254 domain-containing protein</fullName>
    </recommendedName>
</protein>
<name>A0A848P5M5_9RALS</name>
<dbReference type="AlphaFoldDB" id="A0A848P5M5"/>
<keyword evidence="1" id="KW-0732">Signal</keyword>
<reference evidence="2 3" key="1">
    <citation type="submission" date="2020-04" db="EMBL/GenBank/DDBJ databases">
        <title>Ralstonia insidiosa genome sequencing and assembly.</title>
        <authorList>
            <person name="Martins R.C.R."/>
            <person name="Perdigao-Neto L.V."/>
            <person name="Levin A.S.S."/>
            <person name="Costa S.F."/>
        </authorList>
    </citation>
    <scope>NUCLEOTIDE SEQUENCE [LARGE SCALE GENOMIC DNA]</scope>
    <source>
        <strain evidence="2 3">5047</strain>
    </source>
</reference>
<dbReference type="RefSeq" id="WP_169340857.1">
    <property type="nucleotide sequence ID" value="NZ_JABBZM010000017.1"/>
</dbReference>
<evidence type="ECO:0000256" key="1">
    <source>
        <dbReference type="SAM" id="SignalP"/>
    </source>
</evidence>
<evidence type="ECO:0000313" key="3">
    <source>
        <dbReference type="Proteomes" id="UP000575469"/>
    </source>
</evidence>
<feature type="signal peptide" evidence="1">
    <location>
        <begin position="1"/>
        <end position="24"/>
    </location>
</feature>
<sequence length="203" mass="21834">MKMWFRALLVAAALSVLLPFPASAAPFVPGPSSITFAGARLSCWGGVPLLSLTLNINPADTGRPGLVYVGAHDPMQTQGAVLNQYGAWEPFSGAMLNPYIIRRDGLSLQVVQIPLPNAADWQGWSVYVGYGALTAEADAMVVKAVASVATVRAQFPDRTIPAVNEDHFRRSLIQEDMRKNNKYVFVRSITPDLIGMCNSSGGN</sequence>
<evidence type="ECO:0008006" key="4">
    <source>
        <dbReference type="Google" id="ProtNLM"/>
    </source>
</evidence>
<comment type="caution">
    <text evidence="2">The sequence shown here is derived from an EMBL/GenBank/DDBJ whole genome shotgun (WGS) entry which is preliminary data.</text>
</comment>
<dbReference type="Proteomes" id="UP000575469">
    <property type="component" value="Unassembled WGS sequence"/>
</dbReference>
<dbReference type="EMBL" id="JABBZM010000017">
    <property type="protein sequence ID" value="NMV39914.1"/>
    <property type="molecule type" value="Genomic_DNA"/>
</dbReference>
<proteinExistence type="predicted"/>
<accession>A0A848P5M5</accession>
<feature type="chain" id="PRO_5032561314" description="DUF1254 domain-containing protein" evidence="1">
    <location>
        <begin position="25"/>
        <end position="203"/>
    </location>
</feature>
<evidence type="ECO:0000313" key="2">
    <source>
        <dbReference type="EMBL" id="NMV39914.1"/>
    </source>
</evidence>
<organism evidence="2 3">
    <name type="scientific">Ralstonia insidiosa</name>
    <dbReference type="NCBI Taxonomy" id="190721"/>
    <lineage>
        <taxon>Bacteria</taxon>
        <taxon>Pseudomonadati</taxon>
        <taxon>Pseudomonadota</taxon>
        <taxon>Betaproteobacteria</taxon>
        <taxon>Burkholderiales</taxon>
        <taxon>Burkholderiaceae</taxon>
        <taxon>Ralstonia</taxon>
    </lineage>
</organism>
<gene>
    <name evidence="2" type="ORF">HGR00_18545</name>
</gene>